<proteinExistence type="predicted"/>
<evidence type="ECO:0000256" key="1">
    <source>
        <dbReference type="SAM" id="MobiDB-lite"/>
    </source>
</evidence>
<dbReference type="AlphaFoldDB" id="D8UDM1"/>
<protein>
    <submittedName>
        <fullName evidence="2">Uncharacterized protein</fullName>
    </submittedName>
</protein>
<dbReference type="KEGG" id="vcn:VOLCADRAFT_97781"/>
<sequence>MLRCKLGILPELIPLYDKNSVNHLPTLLPTSAVDGPRCSHAVAVPQSHFFCVTISRAVPSSTVEKSAADPDYSRSSLIRASSHTVIIKLLVGYGLDKSGIVTSFRVSTFTTSSQLGASAPRTTTTTHSRATTATAIIIVIDAKSSPDTAALKPIPNLNPSYVQYEGPVSTIYFLFNLHAQKMLSPRHCSSLSWLPNKFRPHHKARMKRSPQRHGRLLVRPYATSSGQIRQNQNTKPNRTHTRGAQADRPVT</sequence>
<feature type="compositionally biased region" description="Polar residues" evidence="1">
    <location>
        <begin position="222"/>
        <end position="236"/>
    </location>
</feature>
<dbReference type="RefSeq" id="XP_002956731.1">
    <property type="nucleotide sequence ID" value="XM_002956685.1"/>
</dbReference>
<organism evidence="3">
    <name type="scientific">Volvox carteri f. nagariensis</name>
    <dbReference type="NCBI Taxonomy" id="3068"/>
    <lineage>
        <taxon>Eukaryota</taxon>
        <taxon>Viridiplantae</taxon>
        <taxon>Chlorophyta</taxon>
        <taxon>core chlorophytes</taxon>
        <taxon>Chlorophyceae</taxon>
        <taxon>CS clade</taxon>
        <taxon>Chlamydomonadales</taxon>
        <taxon>Volvocaceae</taxon>
        <taxon>Volvox</taxon>
    </lineage>
</organism>
<evidence type="ECO:0000313" key="2">
    <source>
        <dbReference type="EMBL" id="EFJ42188.1"/>
    </source>
</evidence>
<accession>D8UDM1</accession>
<dbReference type="EMBL" id="GL378385">
    <property type="protein sequence ID" value="EFJ42188.1"/>
    <property type="molecule type" value="Genomic_DNA"/>
</dbReference>
<feature type="region of interest" description="Disordered" evidence="1">
    <location>
        <begin position="220"/>
        <end position="251"/>
    </location>
</feature>
<evidence type="ECO:0000313" key="3">
    <source>
        <dbReference type="Proteomes" id="UP000001058"/>
    </source>
</evidence>
<keyword evidence="3" id="KW-1185">Reference proteome</keyword>
<dbReference type="InParanoid" id="D8UDM1"/>
<name>D8UDM1_VOLCA</name>
<gene>
    <name evidence="2" type="ORF">VOLCADRAFT_97781</name>
</gene>
<reference evidence="2 3" key="1">
    <citation type="journal article" date="2010" name="Science">
        <title>Genomic analysis of organismal complexity in the multicellular green alga Volvox carteri.</title>
        <authorList>
            <person name="Prochnik S.E."/>
            <person name="Umen J."/>
            <person name="Nedelcu A.M."/>
            <person name="Hallmann A."/>
            <person name="Miller S.M."/>
            <person name="Nishii I."/>
            <person name="Ferris P."/>
            <person name="Kuo A."/>
            <person name="Mitros T."/>
            <person name="Fritz-Laylin L.K."/>
            <person name="Hellsten U."/>
            <person name="Chapman J."/>
            <person name="Simakov O."/>
            <person name="Rensing S.A."/>
            <person name="Terry A."/>
            <person name="Pangilinan J."/>
            <person name="Kapitonov V."/>
            <person name="Jurka J."/>
            <person name="Salamov A."/>
            <person name="Shapiro H."/>
            <person name="Schmutz J."/>
            <person name="Grimwood J."/>
            <person name="Lindquist E."/>
            <person name="Lucas S."/>
            <person name="Grigoriev I.V."/>
            <person name="Schmitt R."/>
            <person name="Kirk D."/>
            <person name="Rokhsar D.S."/>
        </authorList>
    </citation>
    <scope>NUCLEOTIDE SEQUENCE [LARGE SCALE GENOMIC DNA]</scope>
    <source>
        <strain evidence="3">f. Nagariensis / Eve</strain>
    </source>
</reference>
<dbReference type="GeneID" id="9622532"/>
<dbReference type="Proteomes" id="UP000001058">
    <property type="component" value="Unassembled WGS sequence"/>
</dbReference>